<keyword evidence="2" id="KW-1185">Reference proteome</keyword>
<protein>
    <submittedName>
        <fullName evidence="1">Uncharacterized protein</fullName>
    </submittedName>
</protein>
<accession>A0A371H754</accession>
<sequence>MDLWFMTILYEHELCSSSTRISHSKRVQNEKCTNITFIRSDHGENLKMKTFKRCQEQLNKIEL</sequence>
<reference evidence="1" key="1">
    <citation type="submission" date="2018-05" db="EMBL/GenBank/DDBJ databases">
        <title>Draft genome of Mucuna pruriens seed.</title>
        <authorList>
            <person name="Nnadi N.E."/>
            <person name="Vos R."/>
            <person name="Hasami M.H."/>
            <person name="Devisetty U.K."/>
            <person name="Aguiy J.C."/>
        </authorList>
    </citation>
    <scope>NUCLEOTIDE SEQUENCE [LARGE SCALE GENOMIC DNA]</scope>
    <source>
        <strain evidence="1">JCA_2017</strain>
    </source>
</reference>
<dbReference type="Proteomes" id="UP000257109">
    <property type="component" value="Unassembled WGS sequence"/>
</dbReference>
<proteinExistence type="predicted"/>
<comment type="caution">
    <text evidence="1">The sequence shown here is derived from an EMBL/GenBank/DDBJ whole genome shotgun (WGS) entry which is preliminary data.</text>
</comment>
<gene>
    <name evidence="1" type="ORF">CR513_18554</name>
</gene>
<dbReference type="AlphaFoldDB" id="A0A371H754"/>
<evidence type="ECO:0000313" key="2">
    <source>
        <dbReference type="Proteomes" id="UP000257109"/>
    </source>
</evidence>
<feature type="non-terminal residue" evidence="1">
    <location>
        <position position="1"/>
    </location>
</feature>
<name>A0A371H754_MUCPR</name>
<organism evidence="1 2">
    <name type="scientific">Mucuna pruriens</name>
    <name type="common">Velvet bean</name>
    <name type="synonym">Dolichos pruriens</name>
    <dbReference type="NCBI Taxonomy" id="157652"/>
    <lineage>
        <taxon>Eukaryota</taxon>
        <taxon>Viridiplantae</taxon>
        <taxon>Streptophyta</taxon>
        <taxon>Embryophyta</taxon>
        <taxon>Tracheophyta</taxon>
        <taxon>Spermatophyta</taxon>
        <taxon>Magnoliopsida</taxon>
        <taxon>eudicotyledons</taxon>
        <taxon>Gunneridae</taxon>
        <taxon>Pentapetalae</taxon>
        <taxon>rosids</taxon>
        <taxon>fabids</taxon>
        <taxon>Fabales</taxon>
        <taxon>Fabaceae</taxon>
        <taxon>Papilionoideae</taxon>
        <taxon>50 kb inversion clade</taxon>
        <taxon>NPAAA clade</taxon>
        <taxon>indigoferoid/millettioid clade</taxon>
        <taxon>Phaseoleae</taxon>
        <taxon>Mucuna</taxon>
    </lineage>
</organism>
<dbReference type="EMBL" id="QJKJ01003438">
    <property type="protein sequence ID" value="RDX98513.1"/>
    <property type="molecule type" value="Genomic_DNA"/>
</dbReference>
<evidence type="ECO:0000313" key="1">
    <source>
        <dbReference type="EMBL" id="RDX98513.1"/>
    </source>
</evidence>